<organism evidence="5 6">
    <name type="scientific">Rhizodiscina lignyota</name>
    <dbReference type="NCBI Taxonomy" id="1504668"/>
    <lineage>
        <taxon>Eukaryota</taxon>
        <taxon>Fungi</taxon>
        <taxon>Dikarya</taxon>
        <taxon>Ascomycota</taxon>
        <taxon>Pezizomycotina</taxon>
        <taxon>Dothideomycetes</taxon>
        <taxon>Pleosporomycetidae</taxon>
        <taxon>Aulographales</taxon>
        <taxon>Rhizodiscinaceae</taxon>
        <taxon>Rhizodiscina</taxon>
    </lineage>
</organism>
<gene>
    <name evidence="5" type="ORF">NA57DRAFT_25722</name>
</gene>
<dbReference type="PANTHER" id="PTHR13495:SF0">
    <property type="entry name" value="PSME3-INTERACTING PROTEIN"/>
    <property type="match status" value="1"/>
</dbReference>
<evidence type="ECO:0000313" key="6">
    <source>
        <dbReference type="Proteomes" id="UP000799772"/>
    </source>
</evidence>
<evidence type="ECO:0000256" key="3">
    <source>
        <dbReference type="SAM" id="MobiDB-lite"/>
    </source>
</evidence>
<dbReference type="EMBL" id="ML978140">
    <property type="protein sequence ID" value="KAF2093102.1"/>
    <property type="molecule type" value="Genomic_DNA"/>
</dbReference>
<keyword evidence="6" id="KW-1185">Reference proteome</keyword>
<dbReference type="PANTHER" id="PTHR13495">
    <property type="entry name" value="NEFA-INTERACTING NUCLEAR PROTEIN NIP30"/>
    <property type="match status" value="1"/>
</dbReference>
<dbReference type="OrthoDB" id="75807at2759"/>
<evidence type="ECO:0000256" key="2">
    <source>
        <dbReference type="ARBA" id="ARBA00023242"/>
    </source>
</evidence>
<comment type="caution">
    <text evidence="5">The sequence shown here is derived from an EMBL/GenBank/DDBJ whole genome shotgun (WGS) entry which is preliminary data.</text>
</comment>
<keyword evidence="2" id="KW-0539">Nucleus</keyword>
<comment type="subcellular location">
    <subcellularLocation>
        <location evidence="1">Nucleus</location>
    </subcellularLocation>
</comment>
<dbReference type="GO" id="GO:0005634">
    <property type="term" value="C:nucleus"/>
    <property type="evidence" value="ECO:0007669"/>
    <property type="project" value="UniProtKB-SubCell"/>
</dbReference>
<protein>
    <recommendedName>
        <fullName evidence="4">FAM192A/Fyv6 N-terminal domain-containing protein</fullName>
    </recommendedName>
</protein>
<dbReference type="InterPro" id="IPR019331">
    <property type="entry name" value="FAM192A/Fyv6_N"/>
</dbReference>
<accession>A0A9P4M3B5</accession>
<name>A0A9P4M3B5_9PEZI</name>
<feature type="compositionally biased region" description="Basic and acidic residues" evidence="3">
    <location>
        <begin position="89"/>
        <end position="115"/>
    </location>
</feature>
<evidence type="ECO:0000259" key="4">
    <source>
        <dbReference type="Pfam" id="PF10187"/>
    </source>
</evidence>
<evidence type="ECO:0000256" key="1">
    <source>
        <dbReference type="ARBA" id="ARBA00004123"/>
    </source>
</evidence>
<dbReference type="InterPro" id="IPR039845">
    <property type="entry name" value="FAM192A"/>
</dbReference>
<feature type="domain" description="FAM192A/Fyv6 N-terminal" evidence="4">
    <location>
        <begin position="3"/>
        <end position="107"/>
    </location>
</feature>
<evidence type="ECO:0000313" key="5">
    <source>
        <dbReference type="EMBL" id="KAF2093102.1"/>
    </source>
</evidence>
<feature type="compositionally biased region" description="Basic residues" evidence="3">
    <location>
        <begin position="135"/>
        <end position="144"/>
    </location>
</feature>
<proteinExistence type="predicted"/>
<dbReference type="Pfam" id="PF10187">
    <property type="entry name" value="FAM192A_Fyv6_N"/>
    <property type="match status" value="1"/>
</dbReference>
<dbReference type="AlphaFoldDB" id="A0A9P4M3B5"/>
<reference evidence="5" key="1">
    <citation type="journal article" date="2020" name="Stud. Mycol.">
        <title>101 Dothideomycetes genomes: a test case for predicting lifestyles and emergence of pathogens.</title>
        <authorList>
            <person name="Haridas S."/>
            <person name="Albert R."/>
            <person name="Binder M."/>
            <person name="Bloem J."/>
            <person name="Labutti K."/>
            <person name="Salamov A."/>
            <person name="Andreopoulos B."/>
            <person name="Baker S."/>
            <person name="Barry K."/>
            <person name="Bills G."/>
            <person name="Bluhm B."/>
            <person name="Cannon C."/>
            <person name="Castanera R."/>
            <person name="Culley D."/>
            <person name="Daum C."/>
            <person name="Ezra D."/>
            <person name="Gonzalez J."/>
            <person name="Henrissat B."/>
            <person name="Kuo A."/>
            <person name="Liang C."/>
            <person name="Lipzen A."/>
            <person name="Lutzoni F."/>
            <person name="Magnuson J."/>
            <person name="Mondo S."/>
            <person name="Nolan M."/>
            <person name="Ohm R."/>
            <person name="Pangilinan J."/>
            <person name="Park H.-J."/>
            <person name="Ramirez L."/>
            <person name="Alfaro M."/>
            <person name="Sun H."/>
            <person name="Tritt A."/>
            <person name="Yoshinaga Y."/>
            <person name="Zwiers L.-H."/>
            <person name="Turgeon B."/>
            <person name="Goodwin S."/>
            <person name="Spatafora J."/>
            <person name="Crous P."/>
            <person name="Grigoriev I."/>
        </authorList>
    </citation>
    <scope>NUCLEOTIDE SEQUENCE</scope>
    <source>
        <strain evidence="5">CBS 133067</strain>
    </source>
</reference>
<feature type="non-terminal residue" evidence="5">
    <location>
        <position position="1"/>
    </location>
</feature>
<feature type="region of interest" description="Disordered" evidence="3">
    <location>
        <begin position="89"/>
        <end position="159"/>
    </location>
</feature>
<dbReference type="Proteomes" id="UP000799772">
    <property type="component" value="Unassembled WGS sequence"/>
</dbReference>
<sequence length="159" mass="18325">SRFVPAGTLEEPVNRDEEWAKAQQDIEANRKQKEEEGKQEGGKSLYEVLQANKAAKQDAFEEKIRFQNQFRSLDEDDVDFLDSVLESTRAKEAAVRKETSEQLEEFKRKQEEADKANATQADSGSPELEQEHWTVHPRKRKKSHVKENPLGLKLRKTSS</sequence>
<feature type="region of interest" description="Disordered" evidence="3">
    <location>
        <begin position="1"/>
        <end position="22"/>
    </location>
</feature>
<feature type="non-terminal residue" evidence="5">
    <location>
        <position position="159"/>
    </location>
</feature>